<feature type="transmembrane region" description="Helical" evidence="1">
    <location>
        <begin position="29"/>
        <end position="47"/>
    </location>
</feature>
<dbReference type="AlphaFoldDB" id="M1YTP6"/>
<evidence type="ECO:0000313" key="3">
    <source>
        <dbReference type="Proteomes" id="UP000245423"/>
    </source>
</evidence>
<evidence type="ECO:0000313" key="2">
    <source>
        <dbReference type="EMBL" id="SHD77345.1"/>
    </source>
</evidence>
<name>M1YTP6_9FIRM</name>
<feature type="transmembrane region" description="Helical" evidence="1">
    <location>
        <begin position="59"/>
        <end position="87"/>
    </location>
</feature>
<dbReference type="PANTHER" id="PTHR40089:SF1">
    <property type="entry name" value="ETHANOLAMINE PERMEASE EUTH-RELATED"/>
    <property type="match status" value="1"/>
</dbReference>
<protein>
    <submittedName>
        <fullName evidence="2">Uncharacterized protein</fullName>
    </submittedName>
</protein>
<keyword evidence="1" id="KW-0472">Membrane</keyword>
<sequence length="163" mass="17065">MAGLITIPIGTFVGGLVAGFELPMILSNSVPTVIVSLLLAVGLWKIFDKMTRGFTVFGRGVVIVITIGLAVIIIETLTEIVVIPGIAPVSDSIAIVGDIALMLAGAFPMVHFITKVFRKPLLQLGKLLGMGDVAVAGKLTAGITAVILAIFIANRRVEKTQES</sequence>
<dbReference type="RefSeq" id="WP_005583713.1">
    <property type="nucleotide sequence ID" value="NZ_LT669839.1"/>
</dbReference>
<organism evidence="2 3">
    <name type="scientific">[Clostridium] ultunense Esp</name>
    <dbReference type="NCBI Taxonomy" id="1288971"/>
    <lineage>
        <taxon>Bacteria</taxon>
        <taxon>Bacillati</taxon>
        <taxon>Bacillota</taxon>
        <taxon>Tissierellia</taxon>
        <taxon>Tissierellales</taxon>
        <taxon>Tepidimicrobiaceae</taxon>
        <taxon>Schnuerera</taxon>
    </lineage>
</organism>
<dbReference type="Pfam" id="PF04346">
    <property type="entry name" value="EutH"/>
    <property type="match status" value="1"/>
</dbReference>
<dbReference type="InterPro" id="IPR007441">
    <property type="entry name" value="EutH"/>
</dbReference>
<keyword evidence="1" id="KW-1133">Transmembrane helix</keyword>
<dbReference type="Proteomes" id="UP000245423">
    <property type="component" value="Chromosome 1"/>
</dbReference>
<keyword evidence="1" id="KW-0812">Transmembrane</keyword>
<dbReference type="HOGENOM" id="CLU_1624306_0_0_9"/>
<reference evidence="2 3" key="1">
    <citation type="submission" date="2016-11" db="EMBL/GenBank/DDBJ databases">
        <authorList>
            <person name="Manzoor S."/>
        </authorList>
    </citation>
    <scope>NUCLEOTIDE SEQUENCE [LARGE SCALE GENOMIC DNA]</scope>
    <source>
        <strain evidence="2">Clostridium ultunense strain Esp</strain>
    </source>
</reference>
<feature type="transmembrane region" description="Helical" evidence="1">
    <location>
        <begin position="133"/>
        <end position="153"/>
    </location>
</feature>
<evidence type="ECO:0000256" key="1">
    <source>
        <dbReference type="SAM" id="Phobius"/>
    </source>
</evidence>
<dbReference type="PANTHER" id="PTHR40089">
    <property type="entry name" value="ETHANOLAMINE UTILIZATION PROTEIN EUTH"/>
    <property type="match status" value="1"/>
</dbReference>
<feature type="transmembrane region" description="Helical" evidence="1">
    <location>
        <begin position="93"/>
        <end position="113"/>
    </location>
</feature>
<proteinExistence type="predicted"/>
<dbReference type="GO" id="GO:0005886">
    <property type="term" value="C:plasma membrane"/>
    <property type="evidence" value="ECO:0007669"/>
    <property type="project" value="TreeGrafter"/>
</dbReference>
<keyword evidence="3" id="KW-1185">Reference proteome</keyword>
<dbReference type="GO" id="GO:0034228">
    <property type="term" value="F:ethanolamine transmembrane transporter activity"/>
    <property type="evidence" value="ECO:0007669"/>
    <property type="project" value="InterPro"/>
</dbReference>
<gene>
    <name evidence="2" type="ORF">CUESP1_1988</name>
</gene>
<dbReference type="EMBL" id="LT669839">
    <property type="protein sequence ID" value="SHD77345.1"/>
    <property type="molecule type" value="Genomic_DNA"/>
</dbReference>
<accession>M1YTP6</accession>